<accession>A0A0E9XQ67</accession>
<proteinExistence type="predicted"/>
<sequence>MLSQGMTS</sequence>
<name>A0A0E9XQ67_ANGAN</name>
<organism evidence="1">
    <name type="scientific">Anguilla anguilla</name>
    <name type="common">European freshwater eel</name>
    <name type="synonym">Muraena anguilla</name>
    <dbReference type="NCBI Taxonomy" id="7936"/>
    <lineage>
        <taxon>Eukaryota</taxon>
        <taxon>Metazoa</taxon>
        <taxon>Chordata</taxon>
        <taxon>Craniata</taxon>
        <taxon>Vertebrata</taxon>
        <taxon>Euteleostomi</taxon>
        <taxon>Actinopterygii</taxon>
        <taxon>Neopterygii</taxon>
        <taxon>Teleostei</taxon>
        <taxon>Anguilliformes</taxon>
        <taxon>Anguillidae</taxon>
        <taxon>Anguilla</taxon>
    </lineage>
</organism>
<dbReference type="EMBL" id="GBXM01003813">
    <property type="protein sequence ID" value="JAI04765.1"/>
    <property type="molecule type" value="Transcribed_RNA"/>
</dbReference>
<protein>
    <submittedName>
        <fullName evidence="1">Uncharacterized protein</fullName>
    </submittedName>
</protein>
<reference evidence="1" key="1">
    <citation type="submission" date="2014-11" db="EMBL/GenBank/DDBJ databases">
        <authorList>
            <person name="Amaro Gonzalez C."/>
        </authorList>
    </citation>
    <scope>NUCLEOTIDE SEQUENCE</scope>
</reference>
<reference evidence="1" key="2">
    <citation type="journal article" date="2015" name="Fish Shellfish Immunol.">
        <title>Early steps in the European eel (Anguilla anguilla)-Vibrio vulnificus interaction in the gills: Role of the RtxA13 toxin.</title>
        <authorList>
            <person name="Callol A."/>
            <person name="Pajuelo D."/>
            <person name="Ebbesson L."/>
            <person name="Teles M."/>
            <person name="MacKenzie S."/>
            <person name="Amaro C."/>
        </authorList>
    </citation>
    <scope>NUCLEOTIDE SEQUENCE</scope>
</reference>
<evidence type="ECO:0000313" key="1">
    <source>
        <dbReference type="EMBL" id="JAI04765.1"/>
    </source>
</evidence>